<dbReference type="EMBL" id="FOIF01000002">
    <property type="protein sequence ID" value="SES65412.1"/>
    <property type="molecule type" value="Genomic_DNA"/>
</dbReference>
<keyword evidence="2" id="KW-1185">Reference proteome</keyword>
<dbReference type="Proteomes" id="UP000243819">
    <property type="component" value="Unassembled WGS sequence"/>
</dbReference>
<dbReference type="SUPFAM" id="SSF75138">
    <property type="entry name" value="HprK N-terminal domain-like"/>
    <property type="match status" value="1"/>
</dbReference>
<sequence length="114" mass="12308">MILKEVMEKLNLQPVNIKDLQLEVETGLCTDLLSLVIGNSEKGSIWITHQGHINIVAVALLAELSGVIVVGEVEEGAQRAAVEKGLNLFTTNETAFEVVGKLYSLGIRGKNVKP</sequence>
<proteinExistence type="predicted"/>
<dbReference type="STRING" id="1120990.SAMN03080614_100231"/>
<name>A0A1H9Y9B5_9FIRM</name>
<evidence type="ECO:0000313" key="2">
    <source>
        <dbReference type="Proteomes" id="UP000243819"/>
    </source>
</evidence>
<dbReference type="AlphaFoldDB" id="A0A1H9Y9B5"/>
<gene>
    <name evidence="1" type="ORF">SAMN03080614_100231</name>
</gene>
<organism evidence="1 2">
    <name type="scientific">Anaerobranca gottschalkii DSM 13577</name>
    <dbReference type="NCBI Taxonomy" id="1120990"/>
    <lineage>
        <taxon>Bacteria</taxon>
        <taxon>Bacillati</taxon>
        <taxon>Bacillota</taxon>
        <taxon>Clostridia</taxon>
        <taxon>Eubacteriales</taxon>
        <taxon>Proteinivoracaceae</taxon>
        <taxon>Anaerobranca</taxon>
    </lineage>
</organism>
<reference evidence="2" key="1">
    <citation type="submission" date="2016-10" db="EMBL/GenBank/DDBJ databases">
        <authorList>
            <person name="Varghese N."/>
            <person name="Submissions S."/>
        </authorList>
    </citation>
    <scope>NUCLEOTIDE SEQUENCE [LARGE SCALE GENOMIC DNA]</scope>
    <source>
        <strain evidence="2">DSM 13577</strain>
    </source>
</reference>
<dbReference type="InterPro" id="IPR028979">
    <property type="entry name" value="Ser_kin/Pase_Hpr-like_N_sf"/>
</dbReference>
<protein>
    <recommendedName>
        <fullName evidence="3">DRTGG domain-containing protein</fullName>
    </recommendedName>
</protein>
<accession>A0A1H9Y9B5</accession>
<evidence type="ECO:0000313" key="1">
    <source>
        <dbReference type="EMBL" id="SES65412.1"/>
    </source>
</evidence>
<dbReference type="RefSeq" id="WP_207648371.1">
    <property type="nucleotide sequence ID" value="NZ_FOIF01000002.1"/>
</dbReference>
<evidence type="ECO:0008006" key="3">
    <source>
        <dbReference type="Google" id="ProtNLM"/>
    </source>
</evidence>